<dbReference type="Pfam" id="PF02518">
    <property type="entry name" value="HATPase_c"/>
    <property type="match status" value="1"/>
</dbReference>
<dbReference type="Proteomes" id="UP001156940">
    <property type="component" value="Unassembled WGS sequence"/>
</dbReference>
<accession>A0ABT6J6G2</accession>
<proteinExistence type="predicted"/>
<dbReference type="SUPFAM" id="SSF55874">
    <property type="entry name" value="ATPase domain of HSP90 chaperone/DNA topoisomerase II/histidine kinase"/>
    <property type="match status" value="1"/>
</dbReference>
<dbReference type="EC" id="2.7.13.3" evidence="2"/>
<keyword evidence="3" id="KW-0597">Phosphoprotein</keyword>
<feature type="transmembrane region" description="Helical" evidence="7">
    <location>
        <begin position="152"/>
        <end position="173"/>
    </location>
</feature>
<feature type="transmembrane region" description="Helical" evidence="7">
    <location>
        <begin position="185"/>
        <end position="203"/>
    </location>
</feature>
<evidence type="ECO:0000256" key="2">
    <source>
        <dbReference type="ARBA" id="ARBA00012438"/>
    </source>
</evidence>
<evidence type="ECO:0000256" key="4">
    <source>
        <dbReference type="PROSITE-ProRule" id="PRU00169"/>
    </source>
</evidence>
<dbReference type="Gene3D" id="3.40.50.2300">
    <property type="match status" value="1"/>
</dbReference>
<dbReference type="GO" id="GO:0005524">
    <property type="term" value="F:ATP binding"/>
    <property type="evidence" value="ECO:0007669"/>
    <property type="project" value="UniProtKB-KW"/>
</dbReference>
<organism evidence="10 11">
    <name type="scientific">Luteimonas endophytica</name>
    <dbReference type="NCBI Taxonomy" id="3042023"/>
    <lineage>
        <taxon>Bacteria</taxon>
        <taxon>Pseudomonadati</taxon>
        <taxon>Pseudomonadota</taxon>
        <taxon>Gammaproteobacteria</taxon>
        <taxon>Lysobacterales</taxon>
        <taxon>Lysobacteraceae</taxon>
        <taxon>Luteimonas</taxon>
    </lineage>
</organism>
<dbReference type="SMART" id="SM00387">
    <property type="entry name" value="HATPase_c"/>
    <property type="match status" value="1"/>
</dbReference>
<dbReference type="SMART" id="SM00388">
    <property type="entry name" value="HisKA"/>
    <property type="match status" value="1"/>
</dbReference>
<keyword evidence="11" id="KW-1185">Reference proteome</keyword>
<dbReference type="InterPro" id="IPR003661">
    <property type="entry name" value="HisK_dim/P_dom"/>
</dbReference>
<dbReference type="SUPFAM" id="SSF52172">
    <property type="entry name" value="CheY-like"/>
    <property type="match status" value="1"/>
</dbReference>
<evidence type="ECO:0000259" key="8">
    <source>
        <dbReference type="PROSITE" id="PS50109"/>
    </source>
</evidence>
<keyword evidence="10" id="KW-0547">Nucleotide-binding</keyword>
<feature type="region of interest" description="Disordered" evidence="6">
    <location>
        <begin position="1"/>
        <end position="45"/>
    </location>
</feature>
<dbReference type="InterPro" id="IPR004358">
    <property type="entry name" value="Sig_transdc_His_kin-like_C"/>
</dbReference>
<dbReference type="CDD" id="cd00082">
    <property type="entry name" value="HisKA"/>
    <property type="match status" value="1"/>
</dbReference>
<feature type="coiled-coil region" evidence="5">
    <location>
        <begin position="213"/>
        <end position="240"/>
    </location>
</feature>
<dbReference type="InterPro" id="IPR003594">
    <property type="entry name" value="HATPase_dom"/>
</dbReference>
<dbReference type="InterPro" id="IPR036097">
    <property type="entry name" value="HisK_dim/P_sf"/>
</dbReference>
<feature type="transmembrane region" description="Helical" evidence="7">
    <location>
        <begin position="49"/>
        <end position="72"/>
    </location>
</feature>
<dbReference type="Gene3D" id="3.30.565.10">
    <property type="entry name" value="Histidine kinase-like ATPase, C-terminal domain"/>
    <property type="match status" value="1"/>
</dbReference>
<feature type="compositionally biased region" description="Pro residues" evidence="6">
    <location>
        <begin position="22"/>
        <end position="35"/>
    </location>
</feature>
<keyword evidence="10" id="KW-0067">ATP-binding</keyword>
<evidence type="ECO:0000256" key="1">
    <source>
        <dbReference type="ARBA" id="ARBA00000085"/>
    </source>
</evidence>
<name>A0ABT6J6G2_9GAMM</name>
<evidence type="ECO:0000256" key="6">
    <source>
        <dbReference type="SAM" id="MobiDB-lite"/>
    </source>
</evidence>
<feature type="domain" description="Response regulatory" evidence="9">
    <location>
        <begin position="468"/>
        <end position="590"/>
    </location>
</feature>
<comment type="caution">
    <text evidence="10">The sequence shown here is derived from an EMBL/GenBank/DDBJ whole genome shotgun (WGS) entry which is preliminary data.</text>
</comment>
<keyword evidence="7" id="KW-0472">Membrane</keyword>
<dbReference type="InterPro" id="IPR001789">
    <property type="entry name" value="Sig_transdc_resp-reg_receiver"/>
</dbReference>
<evidence type="ECO:0000259" key="9">
    <source>
        <dbReference type="PROSITE" id="PS50110"/>
    </source>
</evidence>
<reference evidence="10 11" key="1">
    <citation type="submission" date="2023-04" db="EMBL/GenBank/DDBJ databases">
        <title>Luteimonas endophyticus RD2P54.</title>
        <authorList>
            <person name="Sun J.-Q."/>
        </authorList>
    </citation>
    <scope>NUCLEOTIDE SEQUENCE [LARGE SCALE GENOMIC DNA]</scope>
    <source>
        <strain evidence="10 11">RD2P54</strain>
    </source>
</reference>
<dbReference type="InterPro" id="IPR036890">
    <property type="entry name" value="HATPase_C_sf"/>
</dbReference>
<dbReference type="PANTHER" id="PTHR43065:SF42">
    <property type="entry name" value="TWO-COMPONENT SENSOR PPRA"/>
    <property type="match status" value="1"/>
</dbReference>
<dbReference type="EMBL" id="JARXRM010000024">
    <property type="protein sequence ID" value="MDH5822408.1"/>
    <property type="molecule type" value="Genomic_DNA"/>
</dbReference>
<dbReference type="SUPFAM" id="SSF47384">
    <property type="entry name" value="Homodimeric domain of signal transducing histidine kinase"/>
    <property type="match status" value="1"/>
</dbReference>
<dbReference type="PRINTS" id="PR00344">
    <property type="entry name" value="BCTRLSENSOR"/>
</dbReference>
<protein>
    <recommendedName>
        <fullName evidence="2">histidine kinase</fullName>
        <ecNumber evidence="2">2.7.13.3</ecNumber>
    </recommendedName>
</protein>
<evidence type="ECO:0000256" key="7">
    <source>
        <dbReference type="SAM" id="Phobius"/>
    </source>
</evidence>
<evidence type="ECO:0000256" key="3">
    <source>
        <dbReference type="ARBA" id="ARBA00022553"/>
    </source>
</evidence>
<keyword evidence="7" id="KW-1133">Transmembrane helix</keyword>
<comment type="caution">
    <text evidence="4">Lacks conserved residue(s) required for the propagation of feature annotation.</text>
</comment>
<comment type="catalytic activity">
    <reaction evidence="1">
        <text>ATP + protein L-histidine = ADP + protein N-phospho-L-histidine.</text>
        <dbReference type="EC" id="2.7.13.3"/>
    </reaction>
</comment>
<feature type="transmembrane region" description="Helical" evidence="7">
    <location>
        <begin position="102"/>
        <end position="122"/>
    </location>
</feature>
<gene>
    <name evidence="10" type="ORF">QFW77_05315</name>
</gene>
<dbReference type="RefSeq" id="WP_280573316.1">
    <property type="nucleotide sequence ID" value="NZ_JARXRM010000024.1"/>
</dbReference>
<keyword evidence="7" id="KW-0812">Transmembrane</keyword>
<feature type="transmembrane region" description="Helical" evidence="7">
    <location>
        <begin position="78"/>
        <end position="95"/>
    </location>
</feature>
<feature type="domain" description="Histidine kinase" evidence="8">
    <location>
        <begin position="252"/>
        <end position="457"/>
    </location>
</feature>
<dbReference type="PROSITE" id="PS50109">
    <property type="entry name" value="HIS_KIN"/>
    <property type="match status" value="1"/>
</dbReference>
<sequence>MRSTPEHAAGACAIGAGVPAGPDEPPGPVRPGETPPPRERRNPDRRNALMLRTILVVIGVAATVMAATSATAPVSGEFVGTALIGACAWICFLLLQRGHYRVVAGATVAGSMLLVGLSYQAYGLQAQSGLQMTHLMPLLFAGLLLGRTAVWWTAAAYAAALMVGALVDAGQAHNGAAAAEVVPDLLLAALNFLALAVILDRLISISQKAVRRSEALDEACIELEREIAEKEQAYARLLHTQRMEAIGRLSAGVAHDFNNILNVILGHADAAAAGVATPATGVEGVRKAARRGAMLTRRLLSFGRTRVGEVTRFDLGEAIEDARALIQPMFPRSIEVHLEPAACALPVELDRDELELALLNIASNACDAMLDGGRFTLAVEEREGHAVIVAADTGVGMSAEVARRVFEPFFTTKPRDSGTGIGMSIVHRFVTDAGGRIGIDTAPGRGTRFTLWLPLTTPSAVPLATRRRILLATGDEATARALGATLLAQGYEVAAAAGVDDALARVLGPAGFDAVFVARRLADADGLMLLRQIGAVLPAARRVLLLEPGATAPETAGIVPLAAPFSAERLTEALGRGDVPAPASATGALA</sequence>
<evidence type="ECO:0000313" key="11">
    <source>
        <dbReference type="Proteomes" id="UP001156940"/>
    </source>
</evidence>
<dbReference type="Gene3D" id="1.10.287.130">
    <property type="match status" value="1"/>
</dbReference>
<evidence type="ECO:0000313" key="10">
    <source>
        <dbReference type="EMBL" id="MDH5822408.1"/>
    </source>
</evidence>
<dbReference type="PANTHER" id="PTHR43065">
    <property type="entry name" value="SENSOR HISTIDINE KINASE"/>
    <property type="match status" value="1"/>
</dbReference>
<keyword evidence="5" id="KW-0175">Coiled coil</keyword>
<dbReference type="InterPro" id="IPR011006">
    <property type="entry name" value="CheY-like_superfamily"/>
</dbReference>
<feature type="compositionally biased region" description="Basic and acidic residues" evidence="6">
    <location>
        <begin position="36"/>
        <end position="45"/>
    </location>
</feature>
<dbReference type="PROSITE" id="PS50110">
    <property type="entry name" value="RESPONSE_REGULATORY"/>
    <property type="match status" value="1"/>
</dbReference>
<dbReference type="InterPro" id="IPR005467">
    <property type="entry name" value="His_kinase_dom"/>
</dbReference>
<evidence type="ECO:0000256" key="5">
    <source>
        <dbReference type="SAM" id="Coils"/>
    </source>
</evidence>